<dbReference type="GO" id="GO:0016887">
    <property type="term" value="F:ATP hydrolysis activity"/>
    <property type="evidence" value="ECO:0007669"/>
    <property type="project" value="InterPro"/>
</dbReference>
<dbReference type="GO" id="GO:0043682">
    <property type="term" value="F:P-type divalent copper transporter activity"/>
    <property type="evidence" value="ECO:0007669"/>
    <property type="project" value="TreeGrafter"/>
</dbReference>
<dbReference type="GO" id="GO:0005507">
    <property type="term" value="F:copper ion binding"/>
    <property type="evidence" value="ECO:0007669"/>
    <property type="project" value="TreeGrafter"/>
</dbReference>
<dbReference type="PROSITE" id="PS50846">
    <property type="entry name" value="HMA_2"/>
    <property type="match status" value="1"/>
</dbReference>
<feature type="region of interest" description="Disordered" evidence="12">
    <location>
        <begin position="95"/>
        <end position="123"/>
    </location>
</feature>
<keyword evidence="8" id="KW-1278">Translocase</keyword>
<dbReference type="CDD" id="cd02094">
    <property type="entry name" value="P-type_ATPase_Cu-like"/>
    <property type="match status" value="1"/>
</dbReference>
<evidence type="ECO:0000256" key="7">
    <source>
        <dbReference type="ARBA" id="ARBA00022840"/>
    </source>
</evidence>
<dbReference type="InterPro" id="IPR008250">
    <property type="entry name" value="ATPase_P-typ_transduc_dom_A_sf"/>
</dbReference>
<dbReference type="FunFam" id="3.40.1110.10:FF:000071">
    <property type="entry name" value="Copper-transporting ATPase PAA1 chloroplastic"/>
    <property type="match status" value="1"/>
</dbReference>
<dbReference type="InterPro" id="IPR001757">
    <property type="entry name" value="P_typ_ATPase"/>
</dbReference>
<dbReference type="Proteomes" id="UP001454036">
    <property type="component" value="Unassembled WGS sequence"/>
</dbReference>
<dbReference type="Gene3D" id="3.30.70.100">
    <property type="match status" value="1"/>
</dbReference>
<comment type="similarity">
    <text evidence="3 11">Belongs to the cation transport ATPase (P-type) (TC 3.A.3) family. Type IB subfamily.</text>
</comment>
<feature type="transmembrane region" description="Helical" evidence="11">
    <location>
        <begin position="337"/>
        <end position="355"/>
    </location>
</feature>
<dbReference type="InterPro" id="IPR023299">
    <property type="entry name" value="ATPase_P-typ_cyto_dom_N"/>
</dbReference>
<dbReference type="GO" id="GO:0009626">
    <property type="term" value="P:plant-type hypersensitive response"/>
    <property type="evidence" value="ECO:0007669"/>
    <property type="project" value="UniProtKB-KW"/>
</dbReference>
<dbReference type="PRINTS" id="PR00119">
    <property type="entry name" value="CATATPASE"/>
</dbReference>
<dbReference type="Gene3D" id="3.40.50.1000">
    <property type="entry name" value="HAD superfamily/HAD-like"/>
    <property type="match status" value="1"/>
</dbReference>
<keyword evidence="7 11" id="KW-0067">ATP-binding</keyword>
<dbReference type="InterPro" id="IPR027256">
    <property type="entry name" value="P-typ_ATPase_IB"/>
</dbReference>
<dbReference type="InterPro" id="IPR023298">
    <property type="entry name" value="ATPase_P-typ_TM_dom_sf"/>
</dbReference>
<dbReference type="GO" id="GO:0005524">
    <property type="term" value="F:ATP binding"/>
    <property type="evidence" value="ECO:0007669"/>
    <property type="project" value="UniProtKB-UniRule"/>
</dbReference>
<sequence>MESSFLATTALSLFSINKSLNPNAKSQLISHLNHHFSTIRSTQLSYAKLYTIFTADARNLNRFGSALLYRGLCVGHVRWHQNGCVGSSAASFGSGSGGGDDGGGGGGSGGGGGRGGGGSKMNVVSGGGGVDELSGLSSDVIILDVSGMTCGGCAASVKRILEVQPQVTSATVNLTTETALVWPASKAKDRPNWQKQLGEELANHLTTCGFKSKLRDSGGDNFYEIFEKKMNEKRNQLKESGRELAVSWALCAVCLIGHLSHFFGAKASWIHALHSTGLHMALSLFTILGPGRKLIVDGVKSLIRGAPNMNTLVGLGALSSFGVSSLAAFIPKLGWKAFFEEPVMLIAFVLLGRNLEQRAKIRATSDMTGLLNMLPSKARLVVDDQAESVEVPCSSLSVGDKIIVLPGDRIPADGVVRAGRSTVDESSFTGEPLPVTKLPETEVSAGSINLNGTLTVEVRRPGGETAIGDIVRLVEEAQTREAPVQRLADKVAGHFTYGVMTISVATFMFWKMFGAQILPATLHQGNPVSLALQLSCSVLVIACPCALGLATPTAVLVGTSLGATRGLLLRGGSILEKFSMVNAIVFDKTGTLTIGRPVVTRVMTKSFGKDTDTQLSLLESHHWSEDDILMLAAAVESNTIHPIGKSIVKAAQSRNLPIAKVVDGTFMEEPGSGAVAIIEEKKVSVGTLEWVKRHGVDRNPFQEPEDLKNQSVVYIGINDNLAGMIYVEDQIREDARHVVESLSKQGIGTYLLSGDKKTAAEHVASVVGIPKERVIYGVKPDQKKEFIRKLQEDQLIVAMVGDGINDAAALASSHVGVAIGGVGAASEVSSIVLMQNRLSQLLDALELSRLTMKTVKQNLWWAFGYNIVGIPIAAGVLLPVTGTMLTPSIAGALMGLSSIGVMTNSLLLRLKVSPKHGIVDELTPKIEIQKVQNASGSDKDIDLEQGIKHPNTTAR</sequence>
<dbReference type="PANTHER" id="PTHR43520">
    <property type="entry name" value="ATP7, ISOFORM B"/>
    <property type="match status" value="1"/>
</dbReference>
<gene>
    <name evidence="14" type="ORF">LIER_12664</name>
</gene>
<dbReference type="EMBL" id="BAABME010002469">
    <property type="protein sequence ID" value="GAA0154777.1"/>
    <property type="molecule type" value="Genomic_DNA"/>
</dbReference>
<evidence type="ECO:0000256" key="12">
    <source>
        <dbReference type="SAM" id="MobiDB-lite"/>
    </source>
</evidence>
<organism evidence="14 15">
    <name type="scientific">Lithospermum erythrorhizon</name>
    <name type="common">Purple gromwell</name>
    <name type="synonym">Lithospermum officinale var. erythrorhizon</name>
    <dbReference type="NCBI Taxonomy" id="34254"/>
    <lineage>
        <taxon>Eukaryota</taxon>
        <taxon>Viridiplantae</taxon>
        <taxon>Streptophyta</taxon>
        <taxon>Embryophyta</taxon>
        <taxon>Tracheophyta</taxon>
        <taxon>Spermatophyta</taxon>
        <taxon>Magnoliopsida</taxon>
        <taxon>eudicotyledons</taxon>
        <taxon>Gunneridae</taxon>
        <taxon>Pentapetalae</taxon>
        <taxon>asterids</taxon>
        <taxon>lamiids</taxon>
        <taxon>Boraginales</taxon>
        <taxon>Boraginaceae</taxon>
        <taxon>Boraginoideae</taxon>
        <taxon>Lithospermeae</taxon>
        <taxon>Lithospermum</taxon>
    </lineage>
</organism>
<dbReference type="SFLD" id="SFLDG00002">
    <property type="entry name" value="C1.7:_P-type_atpase_like"/>
    <property type="match status" value="1"/>
</dbReference>
<dbReference type="GO" id="GO:0055070">
    <property type="term" value="P:copper ion homeostasis"/>
    <property type="evidence" value="ECO:0007669"/>
    <property type="project" value="TreeGrafter"/>
</dbReference>
<dbReference type="SUPFAM" id="SSF81653">
    <property type="entry name" value="Calcium ATPase, transduction domain A"/>
    <property type="match status" value="1"/>
</dbReference>
<dbReference type="PANTHER" id="PTHR43520:SF22">
    <property type="entry name" value="COPPER-TRANSPORTING ATPASE PAA1, CHLOROPLASTIC"/>
    <property type="match status" value="1"/>
</dbReference>
<dbReference type="Gene3D" id="2.70.150.10">
    <property type="entry name" value="Calcium-transporting ATPase, cytoplasmic transduction domain A"/>
    <property type="match status" value="1"/>
</dbReference>
<feature type="transmembrane region" description="Helical" evidence="11">
    <location>
        <begin position="309"/>
        <end position="331"/>
    </location>
</feature>
<dbReference type="InterPro" id="IPR018303">
    <property type="entry name" value="ATPase_P-typ_P_site"/>
</dbReference>
<keyword evidence="10 11" id="KW-0472">Membrane</keyword>
<proteinExistence type="inferred from homology"/>
<dbReference type="SUPFAM" id="SSF55008">
    <property type="entry name" value="HMA, heavy metal-associated domain"/>
    <property type="match status" value="1"/>
</dbReference>
<dbReference type="InterPro" id="IPR036412">
    <property type="entry name" value="HAD-like_sf"/>
</dbReference>
<keyword evidence="15" id="KW-1185">Reference proteome</keyword>
<dbReference type="InterPro" id="IPR044492">
    <property type="entry name" value="P_typ_ATPase_HD_dom"/>
</dbReference>
<evidence type="ECO:0000313" key="15">
    <source>
        <dbReference type="Proteomes" id="UP001454036"/>
    </source>
</evidence>
<evidence type="ECO:0000256" key="1">
    <source>
        <dbReference type="ARBA" id="ARBA00004141"/>
    </source>
</evidence>
<evidence type="ECO:0000256" key="2">
    <source>
        <dbReference type="ARBA" id="ARBA00004170"/>
    </source>
</evidence>
<dbReference type="CDD" id="cd00371">
    <property type="entry name" value="HMA"/>
    <property type="match status" value="1"/>
</dbReference>
<keyword evidence="6 11" id="KW-0547">Nucleotide-binding</keyword>
<feature type="transmembrane region" description="Helical" evidence="11">
    <location>
        <begin position="859"/>
        <end position="878"/>
    </location>
</feature>
<evidence type="ECO:0000259" key="13">
    <source>
        <dbReference type="PROSITE" id="PS50846"/>
    </source>
</evidence>
<dbReference type="PROSITE" id="PS00154">
    <property type="entry name" value="ATPASE_E1_E2"/>
    <property type="match status" value="1"/>
</dbReference>
<dbReference type="InterPro" id="IPR023214">
    <property type="entry name" value="HAD_sf"/>
</dbReference>
<dbReference type="InterPro" id="IPR036163">
    <property type="entry name" value="HMA_dom_sf"/>
</dbReference>
<dbReference type="GO" id="GO:0016020">
    <property type="term" value="C:membrane"/>
    <property type="evidence" value="ECO:0007669"/>
    <property type="project" value="UniProtKB-SubCell"/>
</dbReference>
<protein>
    <submittedName>
        <fullName evidence="14">Primary active transporter</fullName>
    </submittedName>
</protein>
<comment type="subcellular location">
    <subcellularLocation>
        <location evidence="1">Membrane</location>
        <topology evidence="1">Multi-pass membrane protein</topology>
    </subcellularLocation>
    <subcellularLocation>
        <location evidence="2">Membrane</location>
        <topology evidence="2">Peripheral membrane protein</topology>
    </subcellularLocation>
</comment>
<feature type="transmembrane region" description="Helical" evidence="11">
    <location>
        <begin position="530"/>
        <end position="557"/>
    </location>
</feature>
<feature type="transmembrane region" description="Helical" evidence="11">
    <location>
        <begin position="884"/>
        <end position="908"/>
    </location>
</feature>
<comment type="caution">
    <text evidence="14">The sequence shown here is derived from an EMBL/GenBank/DDBJ whole genome shotgun (WGS) entry which is preliminary data.</text>
</comment>
<dbReference type="SFLD" id="SFLDS00003">
    <property type="entry name" value="Haloacid_Dehalogenase"/>
    <property type="match status" value="1"/>
</dbReference>
<dbReference type="Pfam" id="PF00122">
    <property type="entry name" value="E1-E2_ATPase"/>
    <property type="match status" value="1"/>
</dbReference>
<dbReference type="SUPFAM" id="SSF56784">
    <property type="entry name" value="HAD-like"/>
    <property type="match status" value="1"/>
</dbReference>
<evidence type="ECO:0000313" key="14">
    <source>
        <dbReference type="EMBL" id="GAA0154777.1"/>
    </source>
</evidence>
<dbReference type="FunFam" id="2.70.150.10:FF:000002">
    <property type="entry name" value="Copper-transporting ATPase 1, putative"/>
    <property type="match status" value="1"/>
</dbReference>
<feature type="transmembrane region" description="Helical" evidence="11">
    <location>
        <begin position="491"/>
        <end position="510"/>
    </location>
</feature>
<keyword evidence="9 11" id="KW-1133">Transmembrane helix</keyword>
<feature type="compositionally biased region" description="Basic and acidic residues" evidence="12">
    <location>
        <begin position="937"/>
        <end position="947"/>
    </location>
</feature>
<dbReference type="Pfam" id="PF00403">
    <property type="entry name" value="HMA"/>
    <property type="match status" value="1"/>
</dbReference>
<keyword evidence="5 11" id="KW-0479">Metal-binding</keyword>
<dbReference type="PROSITE" id="PS01047">
    <property type="entry name" value="HMA_1"/>
    <property type="match status" value="1"/>
</dbReference>
<dbReference type="InterPro" id="IPR059000">
    <property type="entry name" value="ATPase_P-type_domA"/>
</dbReference>
<dbReference type="FunFam" id="3.30.70.100:FF:000047">
    <property type="entry name" value="Copper-transporting ATPase PAA1, chloroplastic"/>
    <property type="match status" value="1"/>
</dbReference>
<evidence type="ECO:0000256" key="4">
    <source>
        <dbReference type="ARBA" id="ARBA00022692"/>
    </source>
</evidence>
<evidence type="ECO:0000256" key="3">
    <source>
        <dbReference type="ARBA" id="ARBA00006024"/>
    </source>
</evidence>
<evidence type="ECO:0000256" key="10">
    <source>
        <dbReference type="ARBA" id="ARBA00023136"/>
    </source>
</evidence>
<dbReference type="NCBIfam" id="TIGR01525">
    <property type="entry name" value="ATPase-IB_hvy"/>
    <property type="match status" value="1"/>
</dbReference>
<feature type="transmembrane region" description="Helical" evidence="11">
    <location>
        <begin position="269"/>
        <end position="288"/>
    </location>
</feature>
<dbReference type="Pfam" id="PF00702">
    <property type="entry name" value="Hydrolase"/>
    <property type="match status" value="1"/>
</dbReference>
<dbReference type="NCBIfam" id="TIGR01494">
    <property type="entry name" value="ATPase_P-type"/>
    <property type="match status" value="2"/>
</dbReference>
<dbReference type="AlphaFoldDB" id="A0AAV3PSL1"/>
<evidence type="ECO:0000256" key="8">
    <source>
        <dbReference type="ARBA" id="ARBA00022967"/>
    </source>
</evidence>
<accession>A0AAV3PSL1</accession>
<name>A0AAV3PSL1_LITER</name>
<dbReference type="InterPro" id="IPR017969">
    <property type="entry name" value="Heavy-metal-associated_CS"/>
</dbReference>
<dbReference type="SUPFAM" id="SSF81665">
    <property type="entry name" value="Calcium ATPase, transmembrane domain M"/>
    <property type="match status" value="1"/>
</dbReference>
<dbReference type="Gene3D" id="3.40.1110.10">
    <property type="entry name" value="Calcium-transporting ATPase, cytoplasmic domain N"/>
    <property type="match status" value="1"/>
</dbReference>
<evidence type="ECO:0000256" key="6">
    <source>
        <dbReference type="ARBA" id="ARBA00022741"/>
    </source>
</evidence>
<keyword evidence="4 11" id="KW-0812">Transmembrane</keyword>
<evidence type="ECO:0000256" key="9">
    <source>
        <dbReference type="ARBA" id="ARBA00022989"/>
    </source>
</evidence>
<feature type="region of interest" description="Disordered" evidence="12">
    <location>
        <begin position="936"/>
        <end position="955"/>
    </location>
</feature>
<evidence type="ECO:0000256" key="5">
    <source>
        <dbReference type="ARBA" id="ARBA00022723"/>
    </source>
</evidence>
<dbReference type="SFLD" id="SFLDF00027">
    <property type="entry name" value="p-type_atpase"/>
    <property type="match status" value="1"/>
</dbReference>
<evidence type="ECO:0000256" key="11">
    <source>
        <dbReference type="RuleBase" id="RU362081"/>
    </source>
</evidence>
<dbReference type="InterPro" id="IPR006121">
    <property type="entry name" value="HMA_dom"/>
</dbReference>
<reference evidence="14 15" key="1">
    <citation type="submission" date="2024-01" db="EMBL/GenBank/DDBJ databases">
        <title>The complete chloroplast genome sequence of Lithospermum erythrorhizon: insights into the phylogenetic relationship among Boraginaceae species and the maternal lineages of purple gromwells.</title>
        <authorList>
            <person name="Okada T."/>
            <person name="Watanabe K."/>
        </authorList>
    </citation>
    <scope>NUCLEOTIDE SEQUENCE [LARGE SCALE GENOMIC DNA]</scope>
</reference>
<dbReference type="NCBIfam" id="TIGR01511">
    <property type="entry name" value="ATPase-IB1_Cu"/>
    <property type="match status" value="1"/>
</dbReference>
<feature type="transmembrane region" description="Helical" evidence="11">
    <location>
        <begin position="244"/>
        <end position="263"/>
    </location>
</feature>
<feature type="domain" description="HMA" evidence="13">
    <location>
        <begin position="139"/>
        <end position="213"/>
    </location>
</feature>